<evidence type="ECO:0000313" key="1">
    <source>
        <dbReference type="Proteomes" id="UP000515211"/>
    </source>
</evidence>
<accession>A0A9C6T7H9</accession>
<evidence type="ECO:0000313" key="3">
    <source>
        <dbReference type="RefSeq" id="XP_052108816.1"/>
    </source>
</evidence>
<organism evidence="1 3">
    <name type="scientific">Arachis duranensis</name>
    <name type="common">Wild peanut</name>
    <dbReference type="NCBI Taxonomy" id="130453"/>
    <lineage>
        <taxon>Eukaryota</taxon>
        <taxon>Viridiplantae</taxon>
        <taxon>Streptophyta</taxon>
        <taxon>Embryophyta</taxon>
        <taxon>Tracheophyta</taxon>
        <taxon>Spermatophyta</taxon>
        <taxon>Magnoliopsida</taxon>
        <taxon>eudicotyledons</taxon>
        <taxon>Gunneridae</taxon>
        <taxon>Pentapetalae</taxon>
        <taxon>rosids</taxon>
        <taxon>fabids</taxon>
        <taxon>Fabales</taxon>
        <taxon>Fabaceae</taxon>
        <taxon>Papilionoideae</taxon>
        <taxon>50 kb inversion clade</taxon>
        <taxon>dalbergioids sensu lato</taxon>
        <taxon>Dalbergieae</taxon>
        <taxon>Pterocarpus clade</taxon>
        <taxon>Arachis</taxon>
    </lineage>
</organism>
<gene>
    <name evidence="2 3" type="primary">LOC127741145</name>
</gene>
<proteinExistence type="predicted"/>
<protein>
    <submittedName>
        <fullName evidence="2 3">Uncharacterized protein LOC127741145 isoform X1</fullName>
    </submittedName>
</protein>
<sequence length="137" mass="15915">MSSLKELDLGDCTRMRKLPELGECMKHLYVRSFSYTAIEELYPQRLEKGFCVHPHKCGEDLVHMKSGHLFCMENCLLKLSFMPLSCLAQLASVCPKNSDHHHLHLMLTLHYQLFYPSPQGCRPIKSFHEIFDGFRCL</sequence>
<dbReference type="AlphaFoldDB" id="A0A9C6T7H9"/>
<dbReference type="RefSeq" id="XP_052108816.1">
    <property type="nucleotide sequence ID" value="XM_052252856.1"/>
</dbReference>
<reference evidence="2 3" key="2">
    <citation type="submission" date="2025-04" db="UniProtKB">
        <authorList>
            <consortium name="RefSeq"/>
        </authorList>
    </citation>
    <scope>IDENTIFICATION</scope>
    <source>
        <tissue evidence="2 3">Whole plant</tissue>
    </source>
</reference>
<keyword evidence="1" id="KW-1185">Reference proteome</keyword>
<reference evidence="1" key="1">
    <citation type="journal article" date="2016" name="Nat. Genet.">
        <title>The genome sequences of Arachis duranensis and Arachis ipaensis, the diploid ancestors of cultivated peanut.</title>
        <authorList>
            <person name="Bertioli D.J."/>
            <person name="Cannon S.B."/>
            <person name="Froenicke L."/>
            <person name="Huang G."/>
            <person name="Farmer A.D."/>
            <person name="Cannon E.K."/>
            <person name="Liu X."/>
            <person name="Gao D."/>
            <person name="Clevenger J."/>
            <person name="Dash S."/>
            <person name="Ren L."/>
            <person name="Moretzsohn M.C."/>
            <person name="Shirasawa K."/>
            <person name="Huang W."/>
            <person name="Vidigal B."/>
            <person name="Abernathy B."/>
            <person name="Chu Y."/>
            <person name="Niederhuth C.E."/>
            <person name="Umale P."/>
            <person name="Araujo A.C."/>
            <person name="Kozik A."/>
            <person name="Kim K.D."/>
            <person name="Burow M.D."/>
            <person name="Varshney R.K."/>
            <person name="Wang X."/>
            <person name="Zhang X."/>
            <person name="Barkley N."/>
            <person name="Guimaraes P.M."/>
            <person name="Isobe S."/>
            <person name="Guo B."/>
            <person name="Liao B."/>
            <person name="Stalker H.T."/>
            <person name="Schmitz R.J."/>
            <person name="Scheffler B.E."/>
            <person name="Leal-Bertioli S.C."/>
            <person name="Xun X."/>
            <person name="Jackson S.A."/>
            <person name="Michelmore R."/>
            <person name="Ozias-Akins P."/>
        </authorList>
    </citation>
    <scope>NUCLEOTIDE SEQUENCE [LARGE SCALE GENOMIC DNA]</scope>
    <source>
        <strain evidence="1">cv. V14167</strain>
    </source>
</reference>
<dbReference type="KEGG" id="adu:127741145"/>
<name>A0A9C6T7H9_ARADU</name>
<dbReference type="Proteomes" id="UP000515211">
    <property type="component" value="Chromosome 8"/>
</dbReference>
<dbReference type="RefSeq" id="XP_052108815.1">
    <property type="nucleotide sequence ID" value="XM_052252855.1"/>
</dbReference>
<evidence type="ECO:0000313" key="2">
    <source>
        <dbReference type="RefSeq" id="XP_052108815.1"/>
    </source>
</evidence>
<dbReference type="GeneID" id="127741145"/>